<gene>
    <name evidence="2" type="ORF">RMCN_0304</name>
</gene>
<name>A0ABQ0KCG8_MYCNV</name>
<dbReference type="Proteomes" id="UP000069773">
    <property type="component" value="Unassembled WGS sequence"/>
</dbReference>
<accession>A0ABQ0KCG8</accession>
<protein>
    <recommendedName>
        <fullName evidence="4">Secreted protein</fullName>
    </recommendedName>
</protein>
<evidence type="ECO:0000256" key="1">
    <source>
        <dbReference type="SAM" id="SignalP"/>
    </source>
</evidence>
<evidence type="ECO:0000313" key="2">
    <source>
        <dbReference type="EMBL" id="GAT07171.1"/>
    </source>
</evidence>
<comment type="caution">
    <text evidence="2">The sequence shown here is derived from an EMBL/GenBank/DDBJ whole genome shotgun (WGS) entry which is preliminary data.</text>
</comment>
<keyword evidence="3" id="KW-1185">Reference proteome</keyword>
<evidence type="ECO:0008006" key="4">
    <source>
        <dbReference type="Google" id="ProtNLM"/>
    </source>
</evidence>
<feature type="signal peptide" evidence="1">
    <location>
        <begin position="1"/>
        <end position="26"/>
    </location>
</feature>
<keyword evidence="1" id="KW-0732">Signal</keyword>
<organism evidence="2 3">
    <name type="scientific">Mycolicibacterium novocastrense</name>
    <name type="common">Mycobacterium novocastrense</name>
    <dbReference type="NCBI Taxonomy" id="59813"/>
    <lineage>
        <taxon>Bacteria</taxon>
        <taxon>Bacillati</taxon>
        <taxon>Actinomycetota</taxon>
        <taxon>Actinomycetes</taxon>
        <taxon>Mycobacteriales</taxon>
        <taxon>Mycobacteriaceae</taxon>
        <taxon>Mycolicibacterium</taxon>
    </lineage>
</organism>
<dbReference type="EMBL" id="BCTA01000002">
    <property type="protein sequence ID" value="GAT07171.1"/>
    <property type="molecule type" value="Genomic_DNA"/>
</dbReference>
<reference evidence="2 3" key="1">
    <citation type="journal article" date="2016" name="Genome Announc.">
        <title>Draft Genome Sequences of Five Rapidly Growing Mycobacterium Species, M. thermoresistibile, M. fortuitum subsp. acetamidolyticum, M. canariasense, M. brisbanense, and M. novocastrense.</title>
        <authorList>
            <person name="Katahira K."/>
            <person name="Ogura Y."/>
            <person name="Gotoh Y."/>
            <person name="Hayashi T."/>
        </authorList>
    </citation>
    <scope>NUCLEOTIDE SEQUENCE [LARGE SCALE GENOMIC DNA]</scope>
    <source>
        <strain evidence="2 3">JCM18114</strain>
    </source>
</reference>
<feature type="chain" id="PRO_5045041850" description="Secreted protein" evidence="1">
    <location>
        <begin position="27"/>
        <end position="125"/>
    </location>
</feature>
<proteinExistence type="predicted"/>
<evidence type="ECO:0000313" key="3">
    <source>
        <dbReference type="Proteomes" id="UP000069773"/>
    </source>
</evidence>
<sequence length="125" mass="13001">MNSSRGIAAAVSAGAMALALASPAHAGPPSYGSNGVFNVSTNPRPGWTTASIEPGRYRVDQAPSMFPYQSAPGFWYRCHNFPCSPSYPGNLIASGGAIRDVPTFVDILPSDVAVALHNVTLTVAH</sequence>